<dbReference type="RefSeq" id="WP_271090386.1">
    <property type="nucleotide sequence ID" value="NZ_JAPJZH010000008.1"/>
</dbReference>
<evidence type="ECO:0000313" key="6">
    <source>
        <dbReference type="Proteomes" id="UP001148313"/>
    </source>
</evidence>
<organism evidence="5 6">
    <name type="scientific">Hoeflea poritis</name>
    <dbReference type="NCBI Taxonomy" id="2993659"/>
    <lineage>
        <taxon>Bacteria</taxon>
        <taxon>Pseudomonadati</taxon>
        <taxon>Pseudomonadota</taxon>
        <taxon>Alphaproteobacteria</taxon>
        <taxon>Hyphomicrobiales</taxon>
        <taxon>Rhizobiaceae</taxon>
        <taxon>Hoeflea</taxon>
    </lineage>
</organism>
<dbReference type="GO" id="GO:0016829">
    <property type="term" value="F:lyase activity"/>
    <property type="evidence" value="ECO:0007669"/>
    <property type="project" value="UniProtKB-KW"/>
</dbReference>
<accession>A0ABT4VR14</accession>
<proteinExistence type="inferred from homology"/>
<comment type="similarity">
    <text evidence="1">Belongs to the HMG-CoA lyase family.</text>
</comment>
<dbReference type="InterPro" id="IPR043594">
    <property type="entry name" value="HMGL"/>
</dbReference>
<dbReference type="PROSITE" id="PS50991">
    <property type="entry name" value="PYR_CT"/>
    <property type="match status" value="1"/>
</dbReference>
<gene>
    <name evidence="5" type="ORF">OOZ53_14720</name>
</gene>
<dbReference type="Gene3D" id="3.20.20.70">
    <property type="entry name" value="Aldolase class I"/>
    <property type="match status" value="1"/>
</dbReference>
<reference evidence="5" key="1">
    <citation type="submission" date="2022-11" db="EMBL/GenBank/DDBJ databases">
        <title>Hoeflea poritis sp. nov., isolated from scleractinian coral Porites lutea.</title>
        <authorList>
            <person name="Zhang G."/>
            <person name="Wei Q."/>
            <person name="Cai L."/>
        </authorList>
    </citation>
    <scope>NUCLEOTIDE SEQUENCE</scope>
    <source>
        <strain evidence="5">E7-10</strain>
    </source>
</reference>
<evidence type="ECO:0000256" key="3">
    <source>
        <dbReference type="ARBA" id="ARBA00023239"/>
    </source>
</evidence>
<dbReference type="EMBL" id="JAPJZH010000008">
    <property type="protein sequence ID" value="MDA4846615.1"/>
    <property type="molecule type" value="Genomic_DNA"/>
</dbReference>
<dbReference type="Pfam" id="PF00682">
    <property type="entry name" value="HMGL-like"/>
    <property type="match status" value="1"/>
</dbReference>
<sequence>MSENFVEIIEVSPRDGIQNDEKILTTAVKLELIQRAVDAGADRIEATSFVNPKRVPQMADADEVARGLPRGTATKFIGLTLNRRGFDRAVAARLDEANFVVVATDTFNMRNQGVPTEESIRAFGDIMRDAPSGIRVGVTIGAAFGCPFEGEVPLERLMQVVEACIAHTPREIGLADTIGVAVPQDVARRVTAVRQAFPDIPVRLHLHNTRNTGIANAWAGLEAGARSLDASFGGVGGCPFAPRATGNIATEDLLYMLERSGVRTNMSLDAAIETALWLEQQLGKPVPGQLMKAGGFPKSETGEAAA</sequence>
<dbReference type="PANTHER" id="PTHR42738">
    <property type="entry name" value="HYDROXYMETHYLGLUTARYL-COA LYASE"/>
    <property type="match status" value="1"/>
</dbReference>
<feature type="domain" description="Pyruvate carboxyltransferase" evidence="4">
    <location>
        <begin position="6"/>
        <end position="272"/>
    </location>
</feature>
<keyword evidence="6" id="KW-1185">Reference proteome</keyword>
<protein>
    <submittedName>
        <fullName evidence="5">Hydroxymethylglutaryl-CoA lyase</fullName>
    </submittedName>
</protein>
<evidence type="ECO:0000256" key="2">
    <source>
        <dbReference type="ARBA" id="ARBA00022723"/>
    </source>
</evidence>
<evidence type="ECO:0000256" key="1">
    <source>
        <dbReference type="ARBA" id="ARBA00009405"/>
    </source>
</evidence>
<dbReference type="InterPro" id="IPR000891">
    <property type="entry name" value="PYR_CT"/>
</dbReference>
<name>A0ABT4VR14_9HYPH</name>
<dbReference type="InterPro" id="IPR013785">
    <property type="entry name" value="Aldolase_TIM"/>
</dbReference>
<dbReference type="NCBIfam" id="NF004283">
    <property type="entry name" value="PRK05692.1"/>
    <property type="match status" value="1"/>
</dbReference>
<evidence type="ECO:0000313" key="5">
    <source>
        <dbReference type="EMBL" id="MDA4846615.1"/>
    </source>
</evidence>
<dbReference type="PANTHER" id="PTHR42738:SF7">
    <property type="entry name" value="HYDROXYMETHYLGLUTARYL-COA LYASE"/>
    <property type="match status" value="1"/>
</dbReference>
<keyword evidence="2" id="KW-0479">Metal-binding</keyword>
<dbReference type="Proteomes" id="UP001148313">
    <property type="component" value="Unassembled WGS sequence"/>
</dbReference>
<evidence type="ECO:0000259" key="4">
    <source>
        <dbReference type="PROSITE" id="PS50991"/>
    </source>
</evidence>
<dbReference type="SUPFAM" id="SSF51569">
    <property type="entry name" value="Aldolase"/>
    <property type="match status" value="1"/>
</dbReference>
<comment type="caution">
    <text evidence="5">The sequence shown here is derived from an EMBL/GenBank/DDBJ whole genome shotgun (WGS) entry which is preliminary data.</text>
</comment>
<dbReference type="CDD" id="cd07938">
    <property type="entry name" value="DRE_TIM_HMGL"/>
    <property type="match status" value="1"/>
</dbReference>
<keyword evidence="3 5" id="KW-0456">Lyase</keyword>